<organism evidence="9 10">
    <name type="scientific">Pseudonocardia humida</name>
    <dbReference type="NCBI Taxonomy" id="2800819"/>
    <lineage>
        <taxon>Bacteria</taxon>
        <taxon>Bacillati</taxon>
        <taxon>Actinomycetota</taxon>
        <taxon>Actinomycetes</taxon>
        <taxon>Pseudonocardiales</taxon>
        <taxon>Pseudonocardiaceae</taxon>
        <taxon>Pseudonocardia</taxon>
    </lineage>
</organism>
<keyword evidence="10" id="KW-1185">Reference proteome</keyword>
<dbReference type="SMART" id="SM01043">
    <property type="entry name" value="BTAD"/>
    <property type="match status" value="1"/>
</dbReference>
<dbReference type="SMART" id="SM00862">
    <property type="entry name" value="Trans_reg_C"/>
    <property type="match status" value="1"/>
</dbReference>
<keyword evidence="3" id="KW-0805">Transcription regulation</keyword>
<feature type="DNA-binding region" description="OmpR/PhoB-type" evidence="6">
    <location>
        <begin position="1"/>
        <end position="93"/>
    </location>
</feature>
<keyword evidence="5" id="KW-0804">Transcription</keyword>
<dbReference type="PROSITE" id="PS51755">
    <property type="entry name" value="OMPR_PHOB"/>
    <property type="match status" value="1"/>
</dbReference>
<evidence type="ECO:0000256" key="2">
    <source>
        <dbReference type="ARBA" id="ARBA00022553"/>
    </source>
</evidence>
<dbReference type="InterPro" id="IPR005158">
    <property type="entry name" value="BTAD"/>
</dbReference>
<feature type="domain" description="FHA" evidence="7">
    <location>
        <begin position="284"/>
        <end position="334"/>
    </location>
</feature>
<dbReference type="InterPro" id="IPR011990">
    <property type="entry name" value="TPR-like_helical_dom_sf"/>
</dbReference>
<dbReference type="InterPro" id="IPR016032">
    <property type="entry name" value="Sig_transdc_resp-reg_C-effctor"/>
</dbReference>
<dbReference type="InterPro" id="IPR051677">
    <property type="entry name" value="AfsR-DnrI-RedD_regulator"/>
</dbReference>
<dbReference type="InterPro" id="IPR036388">
    <property type="entry name" value="WH-like_DNA-bd_sf"/>
</dbReference>
<dbReference type="PANTHER" id="PTHR35807">
    <property type="entry name" value="TRANSCRIPTIONAL REGULATOR REDD-RELATED"/>
    <property type="match status" value="1"/>
</dbReference>
<sequence length="377" mass="39994">MSVAVGLLGEVTLTVDGERRAVAGVRRRAVLAVLAASAGSPVAVDRLHDAVWSDTGSPASRGTLQVHVHGLRQELAPHAGVLTHTSAGYRLDDVEVDVRQAEDALRRARAADRAGDAAGAEAAYRAGLALWRGEFCADLRDFAYLRAARSLYETVRLDATEAMIGAALRTGAPGLVAELEDLVAEHPLRERLWGQLMVALHRDGRQADALGAYHRARKVLVDEVGLDPGSALRNLEAAILGRADTAELLRFGEPGTAGPVRPALTWVDGSGLPRRRDLPADGELVIGRSDAADIALTWDAAVSRRHAALVVRDGAVLLRDLGSRNGTFHNGDRLDPAGPDDRLRVGDLVRCGDTVLAVTGPTARQAGPTDPTRDDAR</sequence>
<evidence type="ECO:0000313" key="9">
    <source>
        <dbReference type="EMBL" id="MCO1658674.1"/>
    </source>
</evidence>
<feature type="domain" description="OmpR/PhoB-type" evidence="8">
    <location>
        <begin position="1"/>
        <end position="93"/>
    </location>
</feature>
<keyword evidence="4 6" id="KW-0238">DNA-binding</keyword>
<proteinExistence type="inferred from homology"/>
<gene>
    <name evidence="9" type="ORF">KDL28_26765</name>
</gene>
<evidence type="ECO:0000256" key="6">
    <source>
        <dbReference type="PROSITE-ProRule" id="PRU01091"/>
    </source>
</evidence>
<dbReference type="SUPFAM" id="SSF48452">
    <property type="entry name" value="TPR-like"/>
    <property type="match status" value="1"/>
</dbReference>
<evidence type="ECO:0000259" key="7">
    <source>
        <dbReference type="PROSITE" id="PS50006"/>
    </source>
</evidence>
<dbReference type="EMBL" id="JAGSOV010000057">
    <property type="protein sequence ID" value="MCO1658674.1"/>
    <property type="molecule type" value="Genomic_DNA"/>
</dbReference>
<dbReference type="PANTHER" id="PTHR35807:SF1">
    <property type="entry name" value="TRANSCRIPTIONAL REGULATOR REDD"/>
    <property type="match status" value="1"/>
</dbReference>
<dbReference type="SMART" id="SM00240">
    <property type="entry name" value="FHA"/>
    <property type="match status" value="1"/>
</dbReference>
<evidence type="ECO:0000256" key="3">
    <source>
        <dbReference type="ARBA" id="ARBA00023015"/>
    </source>
</evidence>
<evidence type="ECO:0000256" key="4">
    <source>
        <dbReference type="ARBA" id="ARBA00023125"/>
    </source>
</evidence>
<accession>A0ABT1A6P1</accession>
<comment type="caution">
    <text evidence="9">The sequence shown here is derived from an EMBL/GenBank/DDBJ whole genome shotgun (WGS) entry which is preliminary data.</text>
</comment>
<dbReference type="Proteomes" id="UP001165283">
    <property type="component" value="Unassembled WGS sequence"/>
</dbReference>
<dbReference type="CDD" id="cd15831">
    <property type="entry name" value="BTAD"/>
    <property type="match status" value="1"/>
</dbReference>
<protein>
    <submittedName>
        <fullName evidence="9">FHA domain-containing protein</fullName>
    </submittedName>
</protein>
<evidence type="ECO:0000256" key="1">
    <source>
        <dbReference type="ARBA" id="ARBA00005820"/>
    </source>
</evidence>
<dbReference type="SUPFAM" id="SSF46894">
    <property type="entry name" value="C-terminal effector domain of the bipartite response regulators"/>
    <property type="match status" value="1"/>
</dbReference>
<reference evidence="9" key="1">
    <citation type="submission" date="2021-04" db="EMBL/GenBank/DDBJ databases">
        <title>Pseudonocardia sp. nov., isolated from sandy soil of mangrove forest.</title>
        <authorList>
            <person name="Zan Z."/>
            <person name="Huang R."/>
            <person name="Liu W."/>
        </authorList>
    </citation>
    <scope>NUCLEOTIDE SEQUENCE</scope>
    <source>
        <strain evidence="9">S2-4</strain>
    </source>
</reference>
<evidence type="ECO:0000259" key="8">
    <source>
        <dbReference type="PROSITE" id="PS51755"/>
    </source>
</evidence>
<dbReference type="InterPro" id="IPR000253">
    <property type="entry name" value="FHA_dom"/>
</dbReference>
<dbReference type="Pfam" id="PF00486">
    <property type="entry name" value="Trans_reg_C"/>
    <property type="match status" value="1"/>
</dbReference>
<evidence type="ECO:0000256" key="5">
    <source>
        <dbReference type="ARBA" id="ARBA00023163"/>
    </source>
</evidence>
<comment type="similarity">
    <text evidence="1">Belongs to the AfsR/DnrI/RedD regulatory family.</text>
</comment>
<dbReference type="PROSITE" id="PS50006">
    <property type="entry name" value="FHA_DOMAIN"/>
    <property type="match status" value="1"/>
</dbReference>
<dbReference type="InterPro" id="IPR001867">
    <property type="entry name" value="OmpR/PhoB-type_DNA-bd"/>
</dbReference>
<dbReference type="SUPFAM" id="SSF49879">
    <property type="entry name" value="SMAD/FHA domain"/>
    <property type="match status" value="1"/>
</dbReference>
<dbReference type="Gene3D" id="2.60.200.20">
    <property type="match status" value="1"/>
</dbReference>
<dbReference type="Gene3D" id="1.25.40.10">
    <property type="entry name" value="Tetratricopeptide repeat domain"/>
    <property type="match status" value="1"/>
</dbReference>
<dbReference type="Pfam" id="PF00498">
    <property type="entry name" value="FHA"/>
    <property type="match status" value="1"/>
</dbReference>
<dbReference type="InterPro" id="IPR008984">
    <property type="entry name" value="SMAD_FHA_dom_sf"/>
</dbReference>
<dbReference type="Gene3D" id="1.10.10.10">
    <property type="entry name" value="Winged helix-like DNA-binding domain superfamily/Winged helix DNA-binding domain"/>
    <property type="match status" value="1"/>
</dbReference>
<dbReference type="CDD" id="cd00060">
    <property type="entry name" value="FHA"/>
    <property type="match status" value="1"/>
</dbReference>
<evidence type="ECO:0000313" key="10">
    <source>
        <dbReference type="Proteomes" id="UP001165283"/>
    </source>
</evidence>
<dbReference type="Pfam" id="PF03704">
    <property type="entry name" value="BTAD"/>
    <property type="match status" value="1"/>
</dbReference>
<name>A0ABT1A6P1_9PSEU</name>
<dbReference type="RefSeq" id="WP_252442902.1">
    <property type="nucleotide sequence ID" value="NZ_JAGSOV010000057.1"/>
</dbReference>
<keyword evidence="2" id="KW-0597">Phosphoprotein</keyword>